<dbReference type="AlphaFoldDB" id="A0A9N9ICL2"/>
<feature type="non-terminal residue" evidence="2">
    <location>
        <position position="114"/>
    </location>
</feature>
<feature type="non-terminal residue" evidence="2">
    <location>
        <position position="1"/>
    </location>
</feature>
<feature type="region of interest" description="Disordered" evidence="1">
    <location>
        <begin position="58"/>
        <end position="100"/>
    </location>
</feature>
<evidence type="ECO:0000313" key="3">
    <source>
        <dbReference type="Proteomes" id="UP000789570"/>
    </source>
</evidence>
<keyword evidence="3" id="KW-1185">Reference proteome</keyword>
<name>A0A9N9ICL2_9GLOM</name>
<feature type="compositionally biased region" description="Low complexity" evidence="1">
    <location>
        <begin position="82"/>
        <end position="92"/>
    </location>
</feature>
<accession>A0A9N9ICL2</accession>
<organism evidence="2 3">
    <name type="scientific">Funneliformis caledonium</name>
    <dbReference type="NCBI Taxonomy" id="1117310"/>
    <lineage>
        <taxon>Eukaryota</taxon>
        <taxon>Fungi</taxon>
        <taxon>Fungi incertae sedis</taxon>
        <taxon>Mucoromycota</taxon>
        <taxon>Glomeromycotina</taxon>
        <taxon>Glomeromycetes</taxon>
        <taxon>Glomerales</taxon>
        <taxon>Glomeraceae</taxon>
        <taxon>Funneliformis</taxon>
    </lineage>
</organism>
<dbReference type="Proteomes" id="UP000789570">
    <property type="component" value="Unassembled WGS sequence"/>
</dbReference>
<dbReference type="EMBL" id="CAJVPQ010011647">
    <property type="protein sequence ID" value="CAG8728219.1"/>
    <property type="molecule type" value="Genomic_DNA"/>
</dbReference>
<reference evidence="2" key="1">
    <citation type="submission" date="2021-06" db="EMBL/GenBank/DDBJ databases">
        <authorList>
            <person name="Kallberg Y."/>
            <person name="Tangrot J."/>
            <person name="Rosling A."/>
        </authorList>
    </citation>
    <scope>NUCLEOTIDE SEQUENCE</scope>
    <source>
        <strain evidence="2">UK204</strain>
    </source>
</reference>
<evidence type="ECO:0000256" key="1">
    <source>
        <dbReference type="SAM" id="MobiDB-lite"/>
    </source>
</evidence>
<comment type="caution">
    <text evidence="2">The sequence shown here is derived from an EMBL/GenBank/DDBJ whole genome shotgun (WGS) entry which is preliminary data.</text>
</comment>
<proteinExistence type="predicted"/>
<protein>
    <submittedName>
        <fullName evidence="2">2523_t:CDS:1</fullName>
    </submittedName>
</protein>
<feature type="compositionally biased region" description="Basic residues" evidence="1">
    <location>
        <begin position="65"/>
        <end position="74"/>
    </location>
</feature>
<evidence type="ECO:0000313" key="2">
    <source>
        <dbReference type="EMBL" id="CAG8728219.1"/>
    </source>
</evidence>
<sequence length="114" mass="12992">SLLSNSASDYSSADVSLEKLHATNLSLHYGVVKDFSLSILDIDLFLRIHDETLTSDDNHSAKWLKTSKKKKKKDKMLLHHTNNNLDSSSNNSSEDELPEHYEKEARVYKFLADI</sequence>
<gene>
    <name evidence="2" type="ORF">FCALED_LOCUS14812</name>
</gene>